<dbReference type="PANTHER" id="PTHR10491">
    <property type="entry name" value="DTDP-4-DEHYDRORHAMNOSE REDUCTASE"/>
    <property type="match status" value="1"/>
</dbReference>
<evidence type="ECO:0000259" key="3">
    <source>
        <dbReference type="Pfam" id="PF04321"/>
    </source>
</evidence>
<accession>A0A2M8LEN5</accession>
<dbReference type="GO" id="GO:0008831">
    <property type="term" value="F:dTDP-4-dehydrorhamnose reductase activity"/>
    <property type="evidence" value="ECO:0007669"/>
    <property type="project" value="UniProtKB-EC"/>
</dbReference>
<dbReference type="EC" id="1.1.1.133" evidence="2"/>
<evidence type="ECO:0000256" key="2">
    <source>
        <dbReference type="RuleBase" id="RU364082"/>
    </source>
</evidence>
<dbReference type="NCBIfam" id="TIGR01214">
    <property type="entry name" value="rmlD"/>
    <property type="match status" value="1"/>
</dbReference>
<dbReference type="PANTHER" id="PTHR10491:SF4">
    <property type="entry name" value="METHIONINE ADENOSYLTRANSFERASE 2 SUBUNIT BETA"/>
    <property type="match status" value="1"/>
</dbReference>
<dbReference type="SUPFAM" id="SSF51735">
    <property type="entry name" value="NAD(P)-binding Rossmann-fold domains"/>
    <property type="match status" value="1"/>
</dbReference>
<feature type="domain" description="RmlD-like substrate binding" evidence="3">
    <location>
        <begin position="1"/>
        <end position="296"/>
    </location>
</feature>
<dbReference type="InterPro" id="IPR029903">
    <property type="entry name" value="RmlD-like-bd"/>
</dbReference>
<sequence length="302" mass="33422">MRIIIFGANGLLGGYLINAFREDDVFAWDREDVDITDSAAVAEQCENAAPDVIINAAAYNAVDEAERNAKASQLAFSLNSKAVFNLANVAKSLGATLVHFSTDYVFDGKQEKSYTEDDEPNPLSVYGRSKREGEQAVVRVGGQSSRYYVIRTSRLFGKTGRNENAKRTFPDLVLERASEADSLSFIEGSEIASPTYAEDLAEAVKTLIAEEHPSGIYHRTNDGACSWYEYAKAVLDASKEYTTDERVKGKKYIELVPAAAADIPRPAPRPKFSVLATTKLPLLRSWREGLLEYLTSQERDRL</sequence>
<dbReference type="Gene3D" id="3.40.50.720">
    <property type="entry name" value="NAD(P)-binding Rossmann-like Domain"/>
    <property type="match status" value="1"/>
</dbReference>
<dbReference type="GO" id="GO:0005829">
    <property type="term" value="C:cytosol"/>
    <property type="evidence" value="ECO:0007669"/>
    <property type="project" value="TreeGrafter"/>
</dbReference>
<dbReference type="Pfam" id="PF04321">
    <property type="entry name" value="RmlD_sub_bind"/>
    <property type="match status" value="1"/>
</dbReference>
<dbReference type="AlphaFoldDB" id="A0A2M8LEN5"/>
<organism evidence="4 5">
    <name type="scientific">Candidatus Uhrbacteria bacterium CG10_big_fil_rev_8_21_14_0_10_48_11</name>
    <dbReference type="NCBI Taxonomy" id="1975037"/>
    <lineage>
        <taxon>Bacteria</taxon>
        <taxon>Candidatus Uhriibacteriota</taxon>
    </lineage>
</organism>
<dbReference type="InterPro" id="IPR005913">
    <property type="entry name" value="dTDP_dehydrorham_reduct"/>
</dbReference>
<keyword evidence="2" id="KW-0560">Oxidoreductase</keyword>
<dbReference type="Proteomes" id="UP000231152">
    <property type="component" value="Unassembled WGS sequence"/>
</dbReference>
<comment type="caution">
    <text evidence="4">The sequence shown here is derived from an EMBL/GenBank/DDBJ whole genome shotgun (WGS) entry which is preliminary data.</text>
</comment>
<evidence type="ECO:0000256" key="1">
    <source>
        <dbReference type="ARBA" id="ARBA00010944"/>
    </source>
</evidence>
<evidence type="ECO:0000313" key="5">
    <source>
        <dbReference type="Proteomes" id="UP000231152"/>
    </source>
</evidence>
<evidence type="ECO:0000313" key="4">
    <source>
        <dbReference type="EMBL" id="PJE75846.1"/>
    </source>
</evidence>
<name>A0A2M8LEN5_9BACT</name>
<reference evidence="4 5" key="1">
    <citation type="submission" date="2017-09" db="EMBL/GenBank/DDBJ databases">
        <title>Depth-based differentiation of microbial function through sediment-hosted aquifers and enrichment of novel symbionts in the deep terrestrial subsurface.</title>
        <authorList>
            <person name="Probst A.J."/>
            <person name="Ladd B."/>
            <person name="Jarett J.K."/>
            <person name="Geller-Mcgrath D.E."/>
            <person name="Sieber C.M."/>
            <person name="Emerson J.B."/>
            <person name="Anantharaman K."/>
            <person name="Thomas B.C."/>
            <person name="Malmstrom R."/>
            <person name="Stieglmeier M."/>
            <person name="Klingl A."/>
            <person name="Woyke T."/>
            <person name="Ryan C.M."/>
            <person name="Banfield J.F."/>
        </authorList>
    </citation>
    <scope>NUCLEOTIDE SEQUENCE [LARGE SCALE GENOMIC DNA]</scope>
    <source>
        <strain evidence="4">CG10_big_fil_rev_8_21_14_0_10_48_11</strain>
    </source>
</reference>
<proteinExistence type="inferred from homology"/>
<dbReference type="UniPathway" id="UPA00124"/>
<dbReference type="Gene3D" id="3.90.25.10">
    <property type="entry name" value="UDP-galactose 4-epimerase, domain 1"/>
    <property type="match status" value="1"/>
</dbReference>
<comment type="function">
    <text evidence="2">Catalyzes the reduction of dTDP-6-deoxy-L-lyxo-4-hexulose to yield dTDP-L-rhamnose.</text>
</comment>
<protein>
    <recommendedName>
        <fullName evidence="2">dTDP-4-dehydrorhamnose reductase</fullName>
        <ecNumber evidence="2">1.1.1.133</ecNumber>
    </recommendedName>
</protein>
<gene>
    <name evidence="4" type="primary">rfbD</name>
    <name evidence="4" type="ORF">COV04_02790</name>
</gene>
<dbReference type="InterPro" id="IPR036291">
    <property type="entry name" value="NAD(P)-bd_dom_sf"/>
</dbReference>
<dbReference type="EMBL" id="PFET01000009">
    <property type="protein sequence ID" value="PJE75846.1"/>
    <property type="molecule type" value="Genomic_DNA"/>
</dbReference>
<comment type="pathway">
    <text evidence="2">Carbohydrate biosynthesis; dTDP-L-rhamnose biosynthesis.</text>
</comment>
<keyword evidence="2" id="KW-0521">NADP</keyword>
<dbReference type="GO" id="GO:0019305">
    <property type="term" value="P:dTDP-rhamnose biosynthetic process"/>
    <property type="evidence" value="ECO:0007669"/>
    <property type="project" value="UniProtKB-UniPathway"/>
</dbReference>
<comment type="similarity">
    <text evidence="1 2">Belongs to the dTDP-4-dehydrorhamnose reductase family.</text>
</comment>
<dbReference type="CDD" id="cd05254">
    <property type="entry name" value="dTDP_HR_like_SDR_e"/>
    <property type="match status" value="1"/>
</dbReference>